<evidence type="ECO:0000313" key="4">
    <source>
        <dbReference type="Proteomes" id="UP000094020"/>
    </source>
</evidence>
<organism evidence="2">
    <name type="scientific">Kwoniella pini CBS 10737</name>
    <dbReference type="NCBI Taxonomy" id="1296096"/>
    <lineage>
        <taxon>Eukaryota</taxon>
        <taxon>Fungi</taxon>
        <taxon>Dikarya</taxon>
        <taxon>Basidiomycota</taxon>
        <taxon>Agaricomycotina</taxon>
        <taxon>Tremellomycetes</taxon>
        <taxon>Tremellales</taxon>
        <taxon>Cryptococcaceae</taxon>
        <taxon>Kwoniella</taxon>
    </lineage>
</organism>
<feature type="region of interest" description="Disordered" evidence="1">
    <location>
        <begin position="1"/>
        <end position="47"/>
    </location>
</feature>
<evidence type="ECO:0000313" key="3">
    <source>
        <dbReference type="EMBL" id="WWC72197.1"/>
    </source>
</evidence>
<protein>
    <submittedName>
        <fullName evidence="2">Uncharacterized protein</fullName>
    </submittedName>
</protein>
<keyword evidence="4" id="KW-1185">Reference proteome</keyword>
<reference evidence="3" key="2">
    <citation type="submission" date="2013-07" db="EMBL/GenBank/DDBJ databases">
        <authorList>
            <consortium name="The Broad Institute Genome Sequencing Platform"/>
            <person name="Cuomo C."/>
            <person name="Litvintseva A."/>
            <person name="Chen Y."/>
            <person name="Heitman J."/>
            <person name="Sun S."/>
            <person name="Springer D."/>
            <person name="Dromer F."/>
            <person name="Young S.K."/>
            <person name="Zeng Q."/>
            <person name="Gargeya S."/>
            <person name="Fitzgerald M."/>
            <person name="Abouelleil A."/>
            <person name="Alvarado L."/>
            <person name="Berlin A.M."/>
            <person name="Chapman S.B."/>
            <person name="Dewar J."/>
            <person name="Goldberg J."/>
            <person name="Griggs A."/>
            <person name="Gujja S."/>
            <person name="Hansen M."/>
            <person name="Howarth C."/>
            <person name="Imamovic A."/>
            <person name="Larimer J."/>
            <person name="McCowan C."/>
            <person name="Murphy C."/>
            <person name="Pearson M."/>
            <person name="Priest M."/>
            <person name="Roberts A."/>
            <person name="Saif S."/>
            <person name="Shea T."/>
            <person name="Sykes S."/>
            <person name="Wortman J."/>
            <person name="Nusbaum C."/>
            <person name="Birren B."/>
        </authorList>
    </citation>
    <scope>NUCLEOTIDE SEQUENCE</scope>
    <source>
        <strain evidence="3">CBS 10737</strain>
    </source>
</reference>
<reference evidence="2" key="3">
    <citation type="submission" date="2016-07" db="EMBL/GenBank/DDBJ databases">
        <title>Evolution of pathogenesis and genome organization in the Tremellales.</title>
        <authorList>
            <person name="Cuomo C."/>
            <person name="Litvintseva A."/>
            <person name="Heitman J."/>
            <person name="Chen Y."/>
            <person name="Sun S."/>
            <person name="Springer D."/>
            <person name="Dromer F."/>
            <person name="Young S."/>
            <person name="Zeng Q."/>
            <person name="Chapman S."/>
            <person name="Gujja S."/>
            <person name="Saif S."/>
            <person name="Birren B."/>
        </authorList>
    </citation>
    <scope>NUCLEOTIDE SEQUENCE</scope>
    <source>
        <strain evidence="2">CBS 10737</strain>
    </source>
</reference>
<proteinExistence type="predicted"/>
<dbReference type="AlphaFoldDB" id="A0A1B9I175"/>
<gene>
    <name evidence="2" type="ORF">I206_04982</name>
    <name evidence="3" type="ORF">I206_106157</name>
</gene>
<feature type="compositionally biased region" description="Basic and acidic residues" evidence="1">
    <location>
        <begin position="37"/>
        <end position="47"/>
    </location>
</feature>
<sequence length="174" mass="20309">MSSTYHEAMDEGTIPTSNSGDNTYKKDQDVDYSYLHPPERDGTVPGAERRNKWWIDTSDEGKKWAKSVLGLLRDKDQNGVQTIDSKTATKIIEASIRTNYFKKHGYTERFCDNPHLHEYQTVLNHAVLEFCTSLKEEKPELHDMWCRERAPEEVTLPDAKKSLDWYFSNPDRYM</sequence>
<reference evidence="2" key="1">
    <citation type="submission" date="2013-07" db="EMBL/GenBank/DDBJ databases">
        <title>The Genome Sequence of Cryptococcus pinus CBS10737.</title>
        <authorList>
            <consortium name="The Broad Institute Genome Sequencing Platform"/>
            <person name="Cuomo C."/>
            <person name="Litvintseva A."/>
            <person name="Chen Y."/>
            <person name="Heitman J."/>
            <person name="Sun S."/>
            <person name="Springer D."/>
            <person name="Dromer F."/>
            <person name="Young S.K."/>
            <person name="Zeng Q."/>
            <person name="Gargeya S."/>
            <person name="Fitzgerald M."/>
            <person name="Abouelleil A."/>
            <person name="Alvarado L."/>
            <person name="Berlin A.M."/>
            <person name="Chapman S.B."/>
            <person name="Dewar J."/>
            <person name="Goldberg J."/>
            <person name="Griggs A."/>
            <person name="Gujja S."/>
            <person name="Hansen M."/>
            <person name="Howarth C."/>
            <person name="Imamovic A."/>
            <person name="Larimer J."/>
            <person name="McCowan C."/>
            <person name="Murphy C."/>
            <person name="Pearson M."/>
            <person name="Priest M."/>
            <person name="Roberts A."/>
            <person name="Saif S."/>
            <person name="Shea T."/>
            <person name="Sykes S."/>
            <person name="Wortman J."/>
            <person name="Nusbaum C."/>
            <person name="Birren B."/>
        </authorList>
    </citation>
    <scope>NUCLEOTIDE SEQUENCE [LARGE SCALE GENOMIC DNA]</scope>
    <source>
        <strain evidence="2">CBS 10737</strain>
    </source>
</reference>
<name>A0A1B9I175_9TREE</name>
<dbReference type="Proteomes" id="UP000094020">
    <property type="component" value="Chromosome 8"/>
</dbReference>
<evidence type="ECO:0000313" key="2">
    <source>
        <dbReference type="EMBL" id="OCF49293.1"/>
    </source>
</evidence>
<accession>A0A1B9I175</accession>
<dbReference type="EMBL" id="CP144526">
    <property type="protein sequence ID" value="WWC72197.1"/>
    <property type="molecule type" value="Genomic_DNA"/>
</dbReference>
<reference evidence="3" key="4">
    <citation type="submission" date="2024-02" db="EMBL/GenBank/DDBJ databases">
        <title>Comparative genomics of Cryptococcus and Kwoniella reveals pathogenesis evolution and contrasting modes of karyotype evolution via chromosome fusion or intercentromeric recombination.</title>
        <authorList>
            <person name="Coelho M.A."/>
            <person name="David-Palma M."/>
            <person name="Shea T."/>
            <person name="Bowers K."/>
            <person name="McGinley-Smith S."/>
            <person name="Mohammad A.W."/>
            <person name="Gnirke A."/>
            <person name="Yurkov A.M."/>
            <person name="Nowrousian M."/>
            <person name="Sun S."/>
            <person name="Cuomo C.A."/>
            <person name="Heitman J."/>
        </authorList>
    </citation>
    <scope>NUCLEOTIDE SEQUENCE</scope>
    <source>
        <strain evidence="3">CBS 10737</strain>
    </source>
</reference>
<dbReference type="KEGG" id="kpin:30173351"/>
<dbReference type="RefSeq" id="XP_019010512.1">
    <property type="nucleotide sequence ID" value="XM_019156710.1"/>
</dbReference>
<dbReference type="EMBL" id="KI894012">
    <property type="protein sequence ID" value="OCF49293.1"/>
    <property type="molecule type" value="Genomic_DNA"/>
</dbReference>
<dbReference type="GeneID" id="30173351"/>
<evidence type="ECO:0000256" key="1">
    <source>
        <dbReference type="SAM" id="MobiDB-lite"/>
    </source>
</evidence>